<keyword evidence="2" id="KW-0472">Membrane</keyword>
<feature type="transmembrane region" description="Helical" evidence="2">
    <location>
        <begin position="9"/>
        <end position="27"/>
    </location>
</feature>
<dbReference type="OMA" id="PRENYTK"/>
<organism evidence="3 4">
    <name type="scientific">Gossypium raimondii</name>
    <name type="common">Peruvian cotton</name>
    <name type="synonym">Gossypium klotzschianum subsp. raimondii</name>
    <dbReference type="NCBI Taxonomy" id="29730"/>
    <lineage>
        <taxon>Eukaryota</taxon>
        <taxon>Viridiplantae</taxon>
        <taxon>Streptophyta</taxon>
        <taxon>Embryophyta</taxon>
        <taxon>Tracheophyta</taxon>
        <taxon>Spermatophyta</taxon>
        <taxon>Magnoliopsida</taxon>
        <taxon>eudicotyledons</taxon>
        <taxon>Gunneridae</taxon>
        <taxon>Pentapetalae</taxon>
        <taxon>rosids</taxon>
        <taxon>malvids</taxon>
        <taxon>Malvales</taxon>
        <taxon>Malvaceae</taxon>
        <taxon>Malvoideae</taxon>
        <taxon>Gossypium</taxon>
    </lineage>
</organism>
<feature type="region of interest" description="Disordered" evidence="1">
    <location>
        <begin position="67"/>
        <end position="111"/>
    </location>
</feature>
<evidence type="ECO:0000256" key="1">
    <source>
        <dbReference type="SAM" id="MobiDB-lite"/>
    </source>
</evidence>
<evidence type="ECO:0000256" key="2">
    <source>
        <dbReference type="SAM" id="Phobius"/>
    </source>
</evidence>
<keyword evidence="2" id="KW-1133">Transmembrane helix</keyword>
<dbReference type="EMBL" id="CM001746">
    <property type="protein sequence ID" value="KJB42447.1"/>
    <property type="molecule type" value="Genomic_DNA"/>
</dbReference>
<feature type="transmembrane region" description="Helical" evidence="2">
    <location>
        <begin position="39"/>
        <end position="58"/>
    </location>
</feature>
<protein>
    <submittedName>
        <fullName evidence="3">Uncharacterized protein</fullName>
    </submittedName>
</protein>
<dbReference type="Gramene" id="KJB42447">
    <property type="protein sequence ID" value="KJB42447"/>
    <property type="gene ID" value="B456_007G153500"/>
</dbReference>
<evidence type="ECO:0000313" key="3">
    <source>
        <dbReference type="EMBL" id="KJB42447.1"/>
    </source>
</evidence>
<feature type="compositionally biased region" description="Polar residues" evidence="1">
    <location>
        <begin position="74"/>
        <end position="84"/>
    </location>
</feature>
<accession>A0A0D2P9K4</accession>
<dbReference type="Proteomes" id="UP000032304">
    <property type="component" value="Chromosome 7"/>
</dbReference>
<sequence>MDIEPLCTLMGRVAHFLCLIFYMAAAIKPPSSTHSKTNAKSQFFIIFLTLFFISLLIFNPNSNPINSSPTSSTMEINQSPNPHTSSSSSSRRQIGGEAHEVPSGPNPISNR</sequence>
<evidence type="ECO:0000313" key="4">
    <source>
        <dbReference type="Proteomes" id="UP000032304"/>
    </source>
</evidence>
<keyword evidence="2" id="KW-0812">Transmembrane</keyword>
<proteinExistence type="predicted"/>
<keyword evidence="4" id="KW-1185">Reference proteome</keyword>
<dbReference type="AlphaFoldDB" id="A0A0D2P9K4"/>
<reference evidence="3 4" key="1">
    <citation type="journal article" date="2012" name="Nature">
        <title>Repeated polyploidization of Gossypium genomes and the evolution of spinnable cotton fibres.</title>
        <authorList>
            <person name="Paterson A.H."/>
            <person name="Wendel J.F."/>
            <person name="Gundlach H."/>
            <person name="Guo H."/>
            <person name="Jenkins J."/>
            <person name="Jin D."/>
            <person name="Llewellyn D."/>
            <person name="Showmaker K.C."/>
            <person name="Shu S."/>
            <person name="Udall J."/>
            <person name="Yoo M.J."/>
            <person name="Byers R."/>
            <person name="Chen W."/>
            <person name="Doron-Faigenboim A."/>
            <person name="Duke M.V."/>
            <person name="Gong L."/>
            <person name="Grimwood J."/>
            <person name="Grover C."/>
            <person name="Grupp K."/>
            <person name="Hu G."/>
            <person name="Lee T.H."/>
            <person name="Li J."/>
            <person name="Lin L."/>
            <person name="Liu T."/>
            <person name="Marler B.S."/>
            <person name="Page J.T."/>
            <person name="Roberts A.W."/>
            <person name="Romanel E."/>
            <person name="Sanders W.S."/>
            <person name="Szadkowski E."/>
            <person name="Tan X."/>
            <person name="Tang H."/>
            <person name="Xu C."/>
            <person name="Wang J."/>
            <person name="Wang Z."/>
            <person name="Zhang D."/>
            <person name="Zhang L."/>
            <person name="Ashrafi H."/>
            <person name="Bedon F."/>
            <person name="Bowers J.E."/>
            <person name="Brubaker C.L."/>
            <person name="Chee P.W."/>
            <person name="Das S."/>
            <person name="Gingle A.R."/>
            <person name="Haigler C.H."/>
            <person name="Harker D."/>
            <person name="Hoffmann L.V."/>
            <person name="Hovav R."/>
            <person name="Jones D.C."/>
            <person name="Lemke C."/>
            <person name="Mansoor S."/>
            <person name="ur Rahman M."/>
            <person name="Rainville L.N."/>
            <person name="Rambani A."/>
            <person name="Reddy U.K."/>
            <person name="Rong J.K."/>
            <person name="Saranga Y."/>
            <person name="Scheffler B.E."/>
            <person name="Scheffler J.A."/>
            <person name="Stelly D.M."/>
            <person name="Triplett B.A."/>
            <person name="Van Deynze A."/>
            <person name="Vaslin M.F."/>
            <person name="Waghmare V.N."/>
            <person name="Walford S.A."/>
            <person name="Wright R.J."/>
            <person name="Zaki E.A."/>
            <person name="Zhang T."/>
            <person name="Dennis E.S."/>
            <person name="Mayer K.F."/>
            <person name="Peterson D.G."/>
            <person name="Rokhsar D.S."/>
            <person name="Wang X."/>
            <person name="Schmutz J."/>
        </authorList>
    </citation>
    <scope>NUCLEOTIDE SEQUENCE [LARGE SCALE GENOMIC DNA]</scope>
</reference>
<gene>
    <name evidence="3" type="ORF">B456_007G153500</name>
</gene>
<name>A0A0D2P9K4_GOSRA</name>